<reference evidence="2" key="1">
    <citation type="submission" date="2023-10" db="EMBL/GenBank/DDBJ databases">
        <authorList>
            <person name="Chen Y."/>
            <person name="Shah S."/>
            <person name="Dougan E. K."/>
            <person name="Thang M."/>
            <person name="Chan C."/>
        </authorList>
    </citation>
    <scope>NUCLEOTIDE SEQUENCE [LARGE SCALE GENOMIC DNA]</scope>
</reference>
<sequence>MAPRQLGPAGCRGAGPLALAAAAAACGAASCLWAGPARCAGAPLAGAAPPAAVPLALGGALGSAAGAAASGRARPWPRPTAALAGAFGGPADVSRARGRASNPSSRLHAAPDTSVPVRRGTFQAPWGSPRERRGNVYESWKRRKAEEAEAAFAKRVKRWERPTWSPPPSVGRTREEIWENAAEAAVSGFVDGGLNASCVLLPSGVGEVSVGLRVVLGLMARQQSPLRAIVVVPDSWFALAERLYSDHAGEHLNVVSFDSEQGAVGVRQMAEFLFPADRSIVILSRYVDARYIGAAQERAKAPPLDVVIFEAAHVFRSGAFGEGIYTHTVKSTRRLYMSTRALSGAAPGSLLKSWEELSKVEPPGSTPLERFGPTVYRLGHRDAEELQITVPLRMSFLTETTSVDDVAQEIAALHRKLNISTFKILPPRDGLANAVNRVLGNLTEAKCIISTGTDGDEAAGLDAIILAEGGSSYAALAHEFFRLAKHAPGKRAGFVFLGSGAMEHAVAAWQALAIERFDVEQAIQTATVETGRKNNRLRASQDRKGRWISYSHVQFGYPVGEWLLEQKQRAELGLLDQERIARLRGAGVLMTIGQLGEKFDVGLDVLKKYVDKNGPGYISLTAKGECGFKLGQWVRSMRHKQHQGCLTENQSAQLGNALKGWTASHVPTQRLAEHPDDEEARELTLRIEKELKSLKMKDVKERRKIFRSLVMEHHPDVSHEKHADKAIKYLSDVKDWFLTG</sequence>
<keyword evidence="3" id="KW-1185">Reference proteome</keyword>
<organism evidence="2 3">
    <name type="scientific">Prorocentrum cordatum</name>
    <dbReference type="NCBI Taxonomy" id="2364126"/>
    <lineage>
        <taxon>Eukaryota</taxon>
        <taxon>Sar</taxon>
        <taxon>Alveolata</taxon>
        <taxon>Dinophyceae</taxon>
        <taxon>Prorocentrales</taxon>
        <taxon>Prorocentraceae</taxon>
        <taxon>Prorocentrum</taxon>
    </lineage>
</organism>
<evidence type="ECO:0000313" key="3">
    <source>
        <dbReference type="Proteomes" id="UP001189429"/>
    </source>
</evidence>
<proteinExistence type="predicted"/>
<dbReference type="EMBL" id="CAUYUJ010019034">
    <property type="protein sequence ID" value="CAK0888155.1"/>
    <property type="molecule type" value="Genomic_DNA"/>
</dbReference>
<protein>
    <recommendedName>
        <fullName evidence="4">J domain-containing protein</fullName>
    </recommendedName>
</protein>
<accession>A0ABN9WNH5</accession>
<feature type="region of interest" description="Disordered" evidence="1">
    <location>
        <begin position="70"/>
        <end position="136"/>
    </location>
</feature>
<dbReference type="Proteomes" id="UP001189429">
    <property type="component" value="Unassembled WGS sequence"/>
</dbReference>
<name>A0ABN9WNH5_9DINO</name>
<evidence type="ECO:0000256" key="1">
    <source>
        <dbReference type="SAM" id="MobiDB-lite"/>
    </source>
</evidence>
<gene>
    <name evidence="2" type="ORF">PCOR1329_LOCUS68998</name>
</gene>
<comment type="caution">
    <text evidence="2">The sequence shown here is derived from an EMBL/GenBank/DDBJ whole genome shotgun (WGS) entry which is preliminary data.</text>
</comment>
<dbReference type="PROSITE" id="PS51257">
    <property type="entry name" value="PROKAR_LIPOPROTEIN"/>
    <property type="match status" value="1"/>
</dbReference>
<evidence type="ECO:0000313" key="2">
    <source>
        <dbReference type="EMBL" id="CAK0888155.1"/>
    </source>
</evidence>
<evidence type="ECO:0008006" key="4">
    <source>
        <dbReference type="Google" id="ProtNLM"/>
    </source>
</evidence>